<dbReference type="FunFam" id="2.20.100.10:FF:000014">
    <property type="entry name" value="Thrombospondin type 1 domain containing 7A"/>
    <property type="match status" value="2"/>
</dbReference>
<dbReference type="Pfam" id="PF19028">
    <property type="entry name" value="TSP1_spondin"/>
    <property type="match status" value="3"/>
</dbReference>
<feature type="domain" description="Spondin-like TSP1" evidence="4">
    <location>
        <begin position="151"/>
        <end position="200"/>
    </location>
</feature>
<evidence type="ECO:0000256" key="1">
    <source>
        <dbReference type="ARBA" id="ARBA00022729"/>
    </source>
</evidence>
<feature type="domain" description="Spondin-like TSP1" evidence="4">
    <location>
        <begin position="313"/>
        <end position="365"/>
    </location>
</feature>
<comment type="caution">
    <text evidence="5">The sequence shown here is derived from an EMBL/GenBank/DDBJ whole genome shotgun (WGS) entry which is preliminary data.</text>
</comment>
<proteinExistence type="predicted"/>
<evidence type="ECO:0000313" key="5">
    <source>
        <dbReference type="EMBL" id="TKC46385.1"/>
    </source>
</evidence>
<dbReference type="InterPro" id="IPR044004">
    <property type="entry name" value="TSP1_spondin_dom"/>
</dbReference>
<dbReference type="Proteomes" id="UP000308365">
    <property type="component" value="Unassembled WGS sequence"/>
</dbReference>
<evidence type="ECO:0000256" key="2">
    <source>
        <dbReference type="ARBA" id="ARBA00023157"/>
    </source>
</evidence>
<dbReference type="SMART" id="SM00209">
    <property type="entry name" value="TSP1"/>
    <property type="match status" value="4"/>
</dbReference>
<dbReference type="PANTHER" id="PTHR11311:SF7">
    <property type="entry name" value="THROMBOSPONDIN TYPE-1 DOMAIN-CONTAINING PROTEIN 7B"/>
    <property type="match status" value="1"/>
</dbReference>
<dbReference type="GO" id="GO:0005886">
    <property type="term" value="C:plasma membrane"/>
    <property type="evidence" value="ECO:0007669"/>
    <property type="project" value="TreeGrafter"/>
</dbReference>
<dbReference type="Gene3D" id="2.20.100.10">
    <property type="entry name" value="Thrombospondin type-1 (TSP1) repeat"/>
    <property type="match status" value="3"/>
</dbReference>
<evidence type="ECO:0000259" key="4">
    <source>
        <dbReference type="Pfam" id="PF19028"/>
    </source>
</evidence>
<dbReference type="InterPro" id="IPR036383">
    <property type="entry name" value="TSP1_rpt_sf"/>
</dbReference>
<reference evidence="6" key="1">
    <citation type="journal article" date="2019" name="IScience">
        <title>Narwhal Genome Reveals Long-Term Low Genetic Diversity despite Current Large Abundance Size.</title>
        <authorList>
            <person name="Westbury M.V."/>
            <person name="Petersen B."/>
            <person name="Garde E."/>
            <person name="Heide-Jorgensen M.P."/>
            <person name="Lorenzen E.D."/>
        </authorList>
    </citation>
    <scope>NUCLEOTIDE SEQUENCE [LARGE SCALE GENOMIC DNA]</scope>
</reference>
<name>A0A4U1FA15_MONMO</name>
<feature type="domain" description="Spondin-like TSP1" evidence="4">
    <location>
        <begin position="531"/>
        <end position="589"/>
    </location>
</feature>
<dbReference type="PROSITE" id="PS50092">
    <property type="entry name" value="TSP1"/>
    <property type="match status" value="5"/>
</dbReference>
<gene>
    <name evidence="5" type="ORF">EI555_008810</name>
</gene>
<dbReference type="SUPFAM" id="SSF82895">
    <property type="entry name" value="TSP-1 type 1 repeat"/>
    <property type="match status" value="3"/>
</dbReference>
<organism evidence="5 6">
    <name type="scientific">Monodon monoceros</name>
    <name type="common">Narwhal</name>
    <name type="synonym">Ceratodon monodon</name>
    <dbReference type="NCBI Taxonomy" id="40151"/>
    <lineage>
        <taxon>Eukaryota</taxon>
        <taxon>Metazoa</taxon>
        <taxon>Chordata</taxon>
        <taxon>Craniata</taxon>
        <taxon>Vertebrata</taxon>
        <taxon>Euteleostomi</taxon>
        <taxon>Mammalia</taxon>
        <taxon>Eutheria</taxon>
        <taxon>Laurasiatheria</taxon>
        <taxon>Artiodactyla</taxon>
        <taxon>Whippomorpha</taxon>
        <taxon>Cetacea</taxon>
        <taxon>Odontoceti</taxon>
        <taxon>Monodontidae</taxon>
        <taxon>Monodon</taxon>
    </lineage>
</organism>
<protein>
    <recommendedName>
        <fullName evidence="4">Spondin-like TSP1 domain-containing protein</fullName>
    </recommendedName>
</protein>
<dbReference type="InterPro" id="IPR000884">
    <property type="entry name" value="TSP1_rpt"/>
</dbReference>
<dbReference type="PANTHER" id="PTHR11311">
    <property type="entry name" value="SPONDIN"/>
    <property type="match status" value="1"/>
</dbReference>
<evidence type="ECO:0000313" key="6">
    <source>
        <dbReference type="Proteomes" id="UP000308365"/>
    </source>
</evidence>
<dbReference type="GO" id="GO:0030036">
    <property type="term" value="P:actin cytoskeleton organization"/>
    <property type="evidence" value="ECO:0007669"/>
    <property type="project" value="TreeGrafter"/>
</dbReference>
<sequence length="766" mass="85938">MLTSAVTPVVEQKIWPHCPWGRCTGDCGPGGFQSRALWCFHFEGWTSHLSNCDENNRPPKERSCFRVCDWHRNLFQWEVSDWHHCVLVPPALGQARPRATECVTAQHGLQHRTVRCVQKLNRTVAVNEICEHFAPQPPTEQACLIPCPRDCVVSEFSQWSRCSKGCGKQLQHRTRSAIAPPLYGGLQCPNLTESRACDAPISCPLGAEEYMFSLKVGPWSKCRLPLLKELNLSGRTILDFSSDSKELVTFRHQSYKAHHHSKSCDIEIGYQTRQVWCTRSDGKNATLRKILISLCTQDSLPVTIQSCIMPKDCETTEWSSWSPCSKTCRSGSLSPGFRSRSRNVKHVAVGGGEDCPELLEKEACIVEGELLHSCPRISTTELMIQYSVLLKPEYVASQRREIVKNLELVIYSRKATLPTEVVLKRNLMEASRYGVTIGFRMRQRHVLMESTGPAGHCPHLVESVPCEDPVCYQWLTSEGICIPDHGKCGPGHRILKAVCQNEQGEDVSGTLCPASPPPEEMVCEIPCRMDCVVSEWTEWSSCSQSCSNKNSDGKQTRSRTILALAGEGGKPCPPSQALQEYRSCNDHSCMQLYWETSAWGPCSEDTLVTALNATIGWNGEATCGVGIQMRRVFCVKSHVGQVMTKRILFRQYSATQCNPYFPIEVNELPFRNQGNATIKQSRYRIIIQEAANGGQECPDTLFEERECEDVSLCPIYRTRIQYLQIDVNLLASLSSQVTKVKEQTVAMSQGHQDGKSLAMRGYFLQK</sequence>
<dbReference type="EMBL" id="RWIC01000272">
    <property type="protein sequence ID" value="TKC46385.1"/>
    <property type="molecule type" value="Genomic_DNA"/>
</dbReference>
<dbReference type="InterPro" id="IPR051418">
    <property type="entry name" value="Spondin/Thrombospondin_T1"/>
</dbReference>
<keyword evidence="1" id="KW-0732">Signal</keyword>
<keyword evidence="3" id="KW-0325">Glycoprotein</keyword>
<accession>A0A4U1FA15</accession>
<dbReference type="AlphaFoldDB" id="A0A4U1FA15"/>
<keyword evidence="2" id="KW-1015">Disulfide bond</keyword>
<evidence type="ECO:0000256" key="3">
    <source>
        <dbReference type="ARBA" id="ARBA00023180"/>
    </source>
</evidence>
<dbReference type="FunFam" id="2.20.100.10:FF:000031">
    <property type="entry name" value="Thrombospondin type 1 domain containing 7A"/>
    <property type="match status" value="1"/>
</dbReference>